<evidence type="ECO:0000259" key="7">
    <source>
        <dbReference type="Pfam" id="PF13193"/>
    </source>
</evidence>
<dbReference type="NCBIfam" id="NF001208">
    <property type="entry name" value="PRK00174.1"/>
    <property type="match status" value="1"/>
</dbReference>
<dbReference type="EC" id="6.2.1.1" evidence="2"/>
<comment type="caution">
    <text evidence="9">The sequence shown here is derived from an EMBL/GenBank/DDBJ whole genome shotgun (WGS) entry which is preliminary data.</text>
</comment>
<feature type="domain" description="Acetyl-coenzyme A synthetase N-terminal" evidence="8">
    <location>
        <begin position="39"/>
        <end position="81"/>
    </location>
</feature>
<dbReference type="GO" id="GO:0003987">
    <property type="term" value="F:acetate-CoA ligase activity"/>
    <property type="evidence" value="ECO:0007669"/>
    <property type="project" value="UniProtKB-EC"/>
</dbReference>
<dbReference type="GO" id="GO:0006085">
    <property type="term" value="P:acetyl-CoA biosynthetic process"/>
    <property type="evidence" value="ECO:0007669"/>
    <property type="project" value="TreeGrafter"/>
</dbReference>
<gene>
    <name evidence="9" type="primary">acs_3</name>
    <name evidence="9" type="ORF">GCM10008985_33320</name>
</gene>
<dbReference type="EMBL" id="BAAADN010000068">
    <property type="protein sequence ID" value="GAA0473999.1"/>
    <property type="molecule type" value="Genomic_DNA"/>
</dbReference>
<sequence>MGHLTVESMDVDDAIDPPSAFRKRATLTSDPRERFSNEWPEAWDAAGDLLDWFESYDAVLDNGTPPFKWFEGGKLNASHECLDRHLDERKNRLAIRWEGQLGETRTYTYLDLHREVNEFAAALREHGVETDDVVTLYLPVVPELVVGMLACARLGAPHNVVSAGFSADALATRMERADSRFLVTCDGYYRRGDAVNQKRRADNARLGIDHDLEATIVVERLGNTRLGTDQYDYDQLLAANAGCEVEPVTRDSMETLFLIYTSGTTGEPKSVTHTTGGYLAHVAWTARNVLDIKSTDTYWCSADIGWITGHSYIVYGPLALGTTTVLYEGTADHLRKDRLFSIIERNAVDVLYTAPTAIRSFMKWGGEYPARHDLSSLRLLGTVGKPIDPRAWKWYYRHIGGESCPVVDTWWQTETGAILVSTLPGIDAMKPGSAGPPLPGIDVAVVGPDGDKRPAGERGMLAVRTPWPGMPQELAAATDWGASAAAGDEWRYIAGDEAVADDDGYIRLLGRMDDAITVANQRIGIAEIESAVVSVEGVAEAAVVGVGRSTRETAVYAYVNPATQQAADDALYEAVIAAVEEAIGPAASPDRVVFTPELPKTRSGKIMRRLLESVANDEDYGDLSALRNPEVVGELDSNKDGLSDK</sequence>
<evidence type="ECO:0000313" key="10">
    <source>
        <dbReference type="Proteomes" id="UP001500962"/>
    </source>
</evidence>
<keyword evidence="5" id="KW-0067">ATP-binding</keyword>
<dbReference type="PANTHER" id="PTHR24095">
    <property type="entry name" value="ACETYL-COENZYME A SYNTHETASE"/>
    <property type="match status" value="1"/>
</dbReference>
<evidence type="ECO:0000313" key="9">
    <source>
        <dbReference type="EMBL" id="GAA0473999.1"/>
    </source>
</evidence>
<comment type="similarity">
    <text evidence="1">Belongs to the ATP-dependent AMP-binding enzyme family.</text>
</comment>
<dbReference type="InterPro" id="IPR000873">
    <property type="entry name" value="AMP-dep_synth/lig_dom"/>
</dbReference>
<evidence type="ECO:0000256" key="1">
    <source>
        <dbReference type="ARBA" id="ARBA00006432"/>
    </source>
</evidence>
<dbReference type="PROSITE" id="PS00455">
    <property type="entry name" value="AMP_BINDING"/>
    <property type="match status" value="1"/>
</dbReference>
<dbReference type="InterPro" id="IPR042099">
    <property type="entry name" value="ANL_N_sf"/>
</dbReference>
<evidence type="ECO:0000256" key="5">
    <source>
        <dbReference type="ARBA" id="ARBA00022840"/>
    </source>
</evidence>
<evidence type="ECO:0000259" key="8">
    <source>
        <dbReference type="Pfam" id="PF16177"/>
    </source>
</evidence>
<dbReference type="Pfam" id="PF16177">
    <property type="entry name" value="ACAS_N"/>
    <property type="match status" value="1"/>
</dbReference>
<feature type="domain" description="AMP-dependent synthetase/ligase" evidence="6">
    <location>
        <begin position="83"/>
        <end position="467"/>
    </location>
</feature>
<dbReference type="SUPFAM" id="SSF56801">
    <property type="entry name" value="Acetyl-CoA synthetase-like"/>
    <property type="match status" value="1"/>
</dbReference>
<feature type="domain" description="AMP-binding enzyme C-terminal" evidence="7">
    <location>
        <begin position="527"/>
        <end position="605"/>
    </location>
</feature>
<dbReference type="Proteomes" id="UP001500962">
    <property type="component" value="Unassembled WGS sequence"/>
</dbReference>
<protein>
    <recommendedName>
        <fullName evidence="2">acetate--CoA ligase</fullName>
        <ecNumber evidence="2">6.2.1.1</ecNumber>
    </recommendedName>
</protein>
<dbReference type="InterPro" id="IPR045851">
    <property type="entry name" value="AMP-bd_C_sf"/>
</dbReference>
<reference evidence="9" key="1">
    <citation type="journal article" date="2014" name="Int. J. Syst. Evol. Microbiol.">
        <title>Complete genome sequence of Corynebacterium casei LMG S-19264T (=DSM 44701T), isolated from a smear-ripened cheese.</title>
        <authorList>
            <consortium name="US DOE Joint Genome Institute (JGI-PGF)"/>
            <person name="Walter F."/>
            <person name="Albersmeier A."/>
            <person name="Kalinowski J."/>
            <person name="Ruckert C."/>
        </authorList>
    </citation>
    <scope>NUCLEOTIDE SEQUENCE</scope>
    <source>
        <strain evidence="9">JCM 12289</strain>
    </source>
</reference>
<dbReference type="Gene3D" id="3.30.300.30">
    <property type="match status" value="1"/>
</dbReference>
<dbReference type="PANTHER" id="PTHR24095:SF14">
    <property type="entry name" value="ACETYL-COENZYME A SYNTHETASE 1"/>
    <property type="match status" value="1"/>
</dbReference>
<dbReference type="InterPro" id="IPR020845">
    <property type="entry name" value="AMP-binding_CS"/>
</dbReference>
<dbReference type="Pfam" id="PF00501">
    <property type="entry name" value="AMP-binding"/>
    <property type="match status" value="1"/>
</dbReference>
<name>A0AAV3SK24_HALDO</name>
<dbReference type="InterPro" id="IPR025110">
    <property type="entry name" value="AMP-bd_C"/>
</dbReference>
<evidence type="ECO:0000256" key="4">
    <source>
        <dbReference type="ARBA" id="ARBA00022741"/>
    </source>
</evidence>
<keyword evidence="3 9" id="KW-0436">Ligase</keyword>
<organism evidence="9 10">
    <name type="scientific">Halococcus dombrowskii</name>
    <dbReference type="NCBI Taxonomy" id="179637"/>
    <lineage>
        <taxon>Archaea</taxon>
        <taxon>Methanobacteriati</taxon>
        <taxon>Methanobacteriota</taxon>
        <taxon>Stenosarchaea group</taxon>
        <taxon>Halobacteria</taxon>
        <taxon>Halobacteriales</taxon>
        <taxon>Halococcaceae</taxon>
        <taxon>Halococcus</taxon>
    </lineage>
</organism>
<evidence type="ECO:0000256" key="2">
    <source>
        <dbReference type="ARBA" id="ARBA00013275"/>
    </source>
</evidence>
<dbReference type="AlphaFoldDB" id="A0AAV3SK24"/>
<keyword evidence="4" id="KW-0547">Nucleotide-binding</keyword>
<reference evidence="9" key="2">
    <citation type="submission" date="2023-12" db="EMBL/GenBank/DDBJ databases">
        <authorList>
            <person name="Sun Q."/>
            <person name="Inoue M."/>
        </authorList>
    </citation>
    <scope>NUCLEOTIDE SEQUENCE</scope>
    <source>
        <strain evidence="9">JCM 12289</strain>
    </source>
</reference>
<dbReference type="Pfam" id="PF13193">
    <property type="entry name" value="AMP-binding_C"/>
    <property type="match status" value="1"/>
</dbReference>
<dbReference type="GO" id="GO:0005524">
    <property type="term" value="F:ATP binding"/>
    <property type="evidence" value="ECO:0007669"/>
    <property type="project" value="UniProtKB-KW"/>
</dbReference>
<evidence type="ECO:0000256" key="3">
    <source>
        <dbReference type="ARBA" id="ARBA00022598"/>
    </source>
</evidence>
<dbReference type="InterPro" id="IPR032387">
    <property type="entry name" value="ACAS_N"/>
</dbReference>
<accession>A0AAV3SK24</accession>
<dbReference type="Gene3D" id="3.40.50.12780">
    <property type="entry name" value="N-terminal domain of ligase-like"/>
    <property type="match status" value="1"/>
</dbReference>
<evidence type="ECO:0000259" key="6">
    <source>
        <dbReference type="Pfam" id="PF00501"/>
    </source>
</evidence>
<proteinExistence type="inferred from homology"/>